<keyword evidence="1" id="KW-0805">Transcription regulation</keyword>
<evidence type="ECO:0000259" key="6">
    <source>
        <dbReference type="PROSITE" id="PS51755"/>
    </source>
</evidence>
<evidence type="ECO:0000256" key="2">
    <source>
        <dbReference type="ARBA" id="ARBA00023125"/>
    </source>
</evidence>
<evidence type="ECO:0000256" key="4">
    <source>
        <dbReference type="PROSITE-ProRule" id="PRU01091"/>
    </source>
</evidence>
<keyword evidence="8" id="KW-1185">Reference proteome</keyword>
<sequence>MSLPSQLVVIRGFPFDGGSTFRLLQSSTLLGRKDGSWEPDIAFDNVYVSRKQASISFENDHYYIMDLDSKHGTEVNGQRLMPFVPTILAASDSISFARGMVALVFSPVNLEETLDFKPLFLQGSTPLEEDPVRQIIWIHGRSFHFSEKEYRCLELLLRKERQFVGKDEIIRYVWPERPADPLLPSVSSEEINSLLYRIRKKTNHAVTIENIRGKGYILKLLPPQQTESQAPAHSRC</sequence>
<reference evidence="7 8" key="1">
    <citation type="submission" date="2013-03" db="EMBL/GenBank/DDBJ databases">
        <title>Assembly of a new bacterial strain Brevibacillus borstelensis AK1.</title>
        <authorList>
            <person name="Rajan I."/>
            <person name="PoliReddy D."/>
            <person name="Sugumar T."/>
            <person name="Rathinam K."/>
            <person name="Alqarawi S."/>
            <person name="Khalil A.B."/>
            <person name="Sivakumar N."/>
        </authorList>
    </citation>
    <scope>NUCLEOTIDE SEQUENCE [LARGE SCALE GENOMIC DNA]</scope>
    <source>
        <strain evidence="7 8">AK1</strain>
    </source>
</reference>
<accession>M8DHM9</accession>
<dbReference type="GeneID" id="89501040"/>
<name>M8DHM9_9BACL</name>
<dbReference type="GO" id="GO:0003677">
    <property type="term" value="F:DNA binding"/>
    <property type="evidence" value="ECO:0007669"/>
    <property type="project" value="UniProtKB-UniRule"/>
</dbReference>
<dbReference type="Gene3D" id="2.60.200.20">
    <property type="match status" value="1"/>
</dbReference>
<dbReference type="GO" id="GO:0000160">
    <property type="term" value="P:phosphorelay signal transduction system"/>
    <property type="evidence" value="ECO:0007669"/>
    <property type="project" value="InterPro"/>
</dbReference>
<dbReference type="Proteomes" id="UP000012081">
    <property type="component" value="Unassembled WGS sequence"/>
</dbReference>
<dbReference type="PROSITE" id="PS50006">
    <property type="entry name" value="FHA_DOMAIN"/>
    <property type="match status" value="1"/>
</dbReference>
<feature type="domain" description="FHA" evidence="5">
    <location>
        <begin position="28"/>
        <end position="80"/>
    </location>
</feature>
<dbReference type="SMART" id="SM00240">
    <property type="entry name" value="FHA"/>
    <property type="match status" value="1"/>
</dbReference>
<protein>
    <recommendedName>
        <fullName evidence="9">FHA domain-containing protein</fullName>
    </recommendedName>
</protein>
<evidence type="ECO:0000259" key="5">
    <source>
        <dbReference type="PROSITE" id="PS50006"/>
    </source>
</evidence>
<evidence type="ECO:0000313" key="7">
    <source>
        <dbReference type="EMBL" id="EMT53028.1"/>
    </source>
</evidence>
<dbReference type="SUPFAM" id="SSF49879">
    <property type="entry name" value="SMAD/FHA domain"/>
    <property type="match status" value="1"/>
</dbReference>
<dbReference type="SUPFAM" id="SSF46894">
    <property type="entry name" value="C-terminal effector domain of the bipartite response regulators"/>
    <property type="match status" value="1"/>
</dbReference>
<dbReference type="InterPro" id="IPR016032">
    <property type="entry name" value="Sig_transdc_resp-reg_C-effctor"/>
</dbReference>
<dbReference type="CDD" id="cd00060">
    <property type="entry name" value="FHA"/>
    <property type="match status" value="1"/>
</dbReference>
<dbReference type="PANTHER" id="PTHR23308">
    <property type="entry name" value="NUCLEAR INHIBITOR OF PROTEIN PHOSPHATASE-1"/>
    <property type="match status" value="1"/>
</dbReference>
<dbReference type="Gene3D" id="1.10.10.10">
    <property type="entry name" value="Winged helix-like DNA-binding domain superfamily/Winged helix DNA-binding domain"/>
    <property type="match status" value="1"/>
</dbReference>
<proteinExistence type="predicted"/>
<evidence type="ECO:0008006" key="9">
    <source>
        <dbReference type="Google" id="ProtNLM"/>
    </source>
</evidence>
<feature type="DNA-binding region" description="OmpR/PhoB-type" evidence="4">
    <location>
        <begin position="117"/>
        <end position="220"/>
    </location>
</feature>
<dbReference type="CDD" id="cd00383">
    <property type="entry name" value="trans_reg_C"/>
    <property type="match status" value="1"/>
</dbReference>
<dbReference type="InterPro" id="IPR001867">
    <property type="entry name" value="OmpR/PhoB-type_DNA-bd"/>
</dbReference>
<dbReference type="PATRIC" id="fig|1300222.3.peg.1990"/>
<dbReference type="AlphaFoldDB" id="M8DHM9"/>
<feature type="domain" description="OmpR/PhoB-type" evidence="6">
    <location>
        <begin position="117"/>
        <end position="220"/>
    </location>
</feature>
<dbReference type="GO" id="GO:0006355">
    <property type="term" value="P:regulation of DNA-templated transcription"/>
    <property type="evidence" value="ECO:0007669"/>
    <property type="project" value="InterPro"/>
</dbReference>
<dbReference type="PROSITE" id="PS51755">
    <property type="entry name" value="OMPR_PHOB"/>
    <property type="match status" value="1"/>
</dbReference>
<evidence type="ECO:0000256" key="3">
    <source>
        <dbReference type="ARBA" id="ARBA00023163"/>
    </source>
</evidence>
<dbReference type="STRING" id="1300222.I532_09622"/>
<evidence type="ECO:0000256" key="1">
    <source>
        <dbReference type="ARBA" id="ARBA00023015"/>
    </source>
</evidence>
<dbReference type="SMART" id="SM00862">
    <property type="entry name" value="Trans_reg_C"/>
    <property type="match status" value="1"/>
</dbReference>
<keyword evidence="2 4" id="KW-0238">DNA-binding</keyword>
<dbReference type="Pfam" id="PF00486">
    <property type="entry name" value="Trans_reg_C"/>
    <property type="match status" value="1"/>
</dbReference>
<comment type="caution">
    <text evidence="7">The sequence shown here is derived from an EMBL/GenBank/DDBJ whole genome shotgun (WGS) entry which is preliminary data.</text>
</comment>
<dbReference type="RefSeq" id="WP_003387887.1">
    <property type="nucleotide sequence ID" value="NZ_APBN01000003.1"/>
</dbReference>
<dbReference type="InterPro" id="IPR008984">
    <property type="entry name" value="SMAD_FHA_dom_sf"/>
</dbReference>
<keyword evidence="3" id="KW-0804">Transcription</keyword>
<dbReference type="OrthoDB" id="1683123at2"/>
<dbReference type="InterPro" id="IPR036388">
    <property type="entry name" value="WH-like_DNA-bd_sf"/>
</dbReference>
<dbReference type="Pfam" id="PF00498">
    <property type="entry name" value="FHA"/>
    <property type="match status" value="1"/>
</dbReference>
<dbReference type="EMBL" id="APBN01000003">
    <property type="protein sequence ID" value="EMT53028.1"/>
    <property type="molecule type" value="Genomic_DNA"/>
</dbReference>
<evidence type="ECO:0000313" key="8">
    <source>
        <dbReference type="Proteomes" id="UP000012081"/>
    </source>
</evidence>
<dbReference type="InterPro" id="IPR050923">
    <property type="entry name" value="Cell_Proc_Reg/RNA_Proc"/>
</dbReference>
<gene>
    <name evidence="7" type="ORF">I532_09622</name>
</gene>
<organism evidence="7 8">
    <name type="scientific">Brevibacillus borstelensis AK1</name>
    <dbReference type="NCBI Taxonomy" id="1300222"/>
    <lineage>
        <taxon>Bacteria</taxon>
        <taxon>Bacillati</taxon>
        <taxon>Bacillota</taxon>
        <taxon>Bacilli</taxon>
        <taxon>Bacillales</taxon>
        <taxon>Paenibacillaceae</taxon>
        <taxon>Brevibacillus</taxon>
    </lineage>
</organism>
<dbReference type="InterPro" id="IPR000253">
    <property type="entry name" value="FHA_dom"/>
</dbReference>